<keyword evidence="1" id="KW-0472">Membrane</keyword>
<feature type="transmembrane region" description="Helical" evidence="1">
    <location>
        <begin position="36"/>
        <end position="55"/>
    </location>
</feature>
<protein>
    <submittedName>
        <fullName evidence="2">Uncharacterized protein</fullName>
    </submittedName>
</protein>
<keyword evidence="1" id="KW-1133">Transmembrane helix</keyword>
<dbReference type="Proteomes" id="UP000612349">
    <property type="component" value="Unassembled WGS sequence"/>
</dbReference>
<dbReference type="AlphaFoldDB" id="A0A917DVS5"/>
<reference evidence="2" key="2">
    <citation type="submission" date="2020-09" db="EMBL/GenBank/DDBJ databases">
        <authorList>
            <person name="Sun Q."/>
            <person name="Zhou Y."/>
        </authorList>
    </citation>
    <scope>NUCLEOTIDE SEQUENCE</scope>
    <source>
        <strain evidence="2">CGMCC 1.15360</strain>
    </source>
</reference>
<organism evidence="2 3">
    <name type="scientific">Croceicoccus mobilis</name>
    <dbReference type="NCBI Taxonomy" id="1703339"/>
    <lineage>
        <taxon>Bacteria</taxon>
        <taxon>Pseudomonadati</taxon>
        <taxon>Pseudomonadota</taxon>
        <taxon>Alphaproteobacteria</taxon>
        <taxon>Sphingomonadales</taxon>
        <taxon>Erythrobacteraceae</taxon>
        <taxon>Croceicoccus</taxon>
    </lineage>
</organism>
<reference evidence="2" key="1">
    <citation type="journal article" date="2014" name="Int. J. Syst. Evol. Microbiol.">
        <title>Complete genome sequence of Corynebacterium casei LMG S-19264T (=DSM 44701T), isolated from a smear-ripened cheese.</title>
        <authorList>
            <consortium name="US DOE Joint Genome Institute (JGI-PGF)"/>
            <person name="Walter F."/>
            <person name="Albersmeier A."/>
            <person name="Kalinowski J."/>
            <person name="Ruckert C."/>
        </authorList>
    </citation>
    <scope>NUCLEOTIDE SEQUENCE</scope>
    <source>
        <strain evidence="2">CGMCC 1.15360</strain>
    </source>
</reference>
<dbReference type="EMBL" id="BMIP01000006">
    <property type="protein sequence ID" value="GGD75910.1"/>
    <property type="molecule type" value="Genomic_DNA"/>
</dbReference>
<name>A0A917DVS5_9SPHN</name>
<proteinExistence type="predicted"/>
<dbReference type="RefSeq" id="WP_066770077.1">
    <property type="nucleotide sequence ID" value="NZ_BMIP01000006.1"/>
</dbReference>
<evidence type="ECO:0000256" key="1">
    <source>
        <dbReference type="SAM" id="Phobius"/>
    </source>
</evidence>
<evidence type="ECO:0000313" key="3">
    <source>
        <dbReference type="Proteomes" id="UP000612349"/>
    </source>
</evidence>
<sequence>MYENLRRTLKALAYLAAGQFAFAMILEAMKRVDADMGVLGLMAVIGLLCHVLLFAEWRADARFAR</sequence>
<keyword evidence="3" id="KW-1185">Reference proteome</keyword>
<gene>
    <name evidence="2" type="ORF">GCM10010990_26910</name>
</gene>
<feature type="transmembrane region" description="Helical" evidence="1">
    <location>
        <begin position="12"/>
        <end position="30"/>
    </location>
</feature>
<comment type="caution">
    <text evidence="2">The sequence shown here is derived from an EMBL/GenBank/DDBJ whole genome shotgun (WGS) entry which is preliminary data.</text>
</comment>
<evidence type="ECO:0000313" key="2">
    <source>
        <dbReference type="EMBL" id="GGD75910.1"/>
    </source>
</evidence>
<keyword evidence="1" id="KW-0812">Transmembrane</keyword>
<accession>A0A917DVS5</accession>